<accession>A0A1H3VTT3</accession>
<reference evidence="4 5" key="1">
    <citation type="submission" date="2016-10" db="EMBL/GenBank/DDBJ databases">
        <authorList>
            <person name="de Groot N.N."/>
        </authorList>
    </citation>
    <scope>NUCLEOTIDE SEQUENCE [LARGE SCALE GENOMIC DNA]</scope>
    <source>
        <strain evidence="4 5">DSM 15345</strain>
    </source>
</reference>
<dbReference type="Pfam" id="PF02575">
    <property type="entry name" value="YbaB_DNA_bd"/>
    <property type="match status" value="1"/>
</dbReference>
<evidence type="ECO:0000256" key="1">
    <source>
        <dbReference type="ARBA" id="ARBA00023125"/>
    </source>
</evidence>
<comment type="function">
    <text evidence="2">Binds to DNA and alters its conformation. May be involved in regulation of gene expression, nucleoid organization and DNA protection.</text>
</comment>
<dbReference type="Proteomes" id="UP000198703">
    <property type="component" value="Unassembled WGS sequence"/>
</dbReference>
<dbReference type="PANTHER" id="PTHR33449">
    <property type="entry name" value="NUCLEOID-ASSOCIATED PROTEIN YBAB"/>
    <property type="match status" value="1"/>
</dbReference>
<dbReference type="GO" id="GO:0003677">
    <property type="term" value="F:DNA binding"/>
    <property type="evidence" value="ECO:0007669"/>
    <property type="project" value="UniProtKB-UniRule"/>
</dbReference>
<dbReference type="HAMAP" id="MF_00274">
    <property type="entry name" value="DNA_YbaB_EbfC"/>
    <property type="match status" value="1"/>
</dbReference>
<comment type="subcellular location">
    <subcellularLocation>
        <location evidence="2">Cytoplasm</location>
        <location evidence="2">Nucleoid</location>
    </subcellularLocation>
</comment>
<gene>
    <name evidence="4" type="ORF">SAMN05444370_101322</name>
</gene>
<name>A0A1H3VTT3_9RHOB</name>
<keyword evidence="1 2" id="KW-0238">DNA-binding</keyword>
<evidence type="ECO:0000256" key="2">
    <source>
        <dbReference type="HAMAP-Rule" id="MF_00274"/>
    </source>
</evidence>
<proteinExistence type="inferred from homology"/>
<dbReference type="RefSeq" id="WP_093247729.1">
    <property type="nucleotide sequence ID" value="NZ_FNQM01000001.1"/>
</dbReference>
<dbReference type="GO" id="GO:0005829">
    <property type="term" value="C:cytosol"/>
    <property type="evidence" value="ECO:0007669"/>
    <property type="project" value="TreeGrafter"/>
</dbReference>
<keyword evidence="5" id="KW-1185">Reference proteome</keyword>
<dbReference type="AlphaFoldDB" id="A0A1H3VTT3"/>
<dbReference type="PIRSF" id="PIRSF004555">
    <property type="entry name" value="UCP004555"/>
    <property type="match status" value="1"/>
</dbReference>
<dbReference type="Gene3D" id="3.30.1310.10">
    <property type="entry name" value="Nucleoid-associated protein YbaB-like domain"/>
    <property type="match status" value="1"/>
</dbReference>
<evidence type="ECO:0000313" key="5">
    <source>
        <dbReference type="Proteomes" id="UP000198703"/>
    </source>
</evidence>
<dbReference type="EMBL" id="FNQM01000001">
    <property type="protein sequence ID" value="SDZ78223.1"/>
    <property type="molecule type" value="Genomic_DNA"/>
</dbReference>
<dbReference type="InterPro" id="IPR036894">
    <property type="entry name" value="YbaB-like_sf"/>
</dbReference>
<evidence type="ECO:0000313" key="4">
    <source>
        <dbReference type="EMBL" id="SDZ78223.1"/>
    </source>
</evidence>
<evidence type="ECO:0000256" key="3">
    <source>
        <dbReference type="SAM" id="Coils"/>
    </source>
</evidence>
<feature type="coiled-coil region" evidence="3">
    <location>
        <begin position="8"/>
        <end position="35"/>
    </location>
</feature>
<dbReference type="SUPFAM" id="SSF82607">
    <property type="entry name" value="YbaB-like"/>
    <property type="match status" value="1"/>
</dbReference>
<organism evidence="4 5">
    <name type="scientific">Rubrimonas cliftonensis</name>
    <dbReference type="NCBI Taxonomy" id="89524"/>
    <lineage>
        <taxon>Bacteria</taxon>
        <taxon>Pseudomonadati</taxon>
        <taxon>Pseudomonadota</taxon>
        <taxon>Alphaproteobacteria</taxon>
        <taxon>Rhodobacterales</taxon>
        <taxon>Paracoccaceae</taxon>
        <taxon>Rubrimonas</taxon>
    </lineage>
</organism>
<dbReference type="OrthoDB" id="9803080at2"/>
<dbReference type="NCBIfam" id="TIGR00103">
    <property type="entry name" value="DNA_YbaB_EbfC"/>
    <property type="match status" value="1"/>
</dbReference>
<comment type="similarity">
    <text evidence="2">Belongs to the YbaB/EbfC family.</text>
</comment>
<dbReference type="GO" id="GO:0043590">
    <property type="term" value="C:bacterial nucleoid"/>
    <property type="evidence" value="ECO:0007669"/>
    <property type="project" value="UniProtKB-UniRule"/>
</dbReference>
<dbReference type="STRING" id="89524.SAMN05444370_101322"/>
<comment type="subunit">
    <text evidence="2">Homodimer.</text>
</comment>
<keyword evidence="3" id="KW-0175">Coiled coil</keyword>
<keyword evidence="2" id="KW-0963">Cytoplasm</keyword>
<sequence length="112" mass="11720">MFKGLGDMAKLMQQAKQMQERLAEAQERVASIEAEGGSGAGLVTAAVSGRGELRRLSIDPSLMVEGEREVLEDLVVAAVNDAHAKAQEAAQAEMAKITEGMALPPGMAPPFG</sequence>
<protein>
    <recommendedName>
        <fullName evidence="2">Nucleoid-associated protein SAMN05444370_101322</fullName>
    </recommendedName>
</protein>
<dbReference type="InterPro" id="IPR004401">
    <property type="entry name" value="YbaB/EbfC"/>
</dbReference>
<dbReference type="PANTHER" id="PTHR33449:SF1">
    <property type="entry name" value="NUCLEOID-ASSOCIATED PROTEIN YBAB"/>
    <property type="match status" value="1"/>
</dbReference>